<protein>
    <submittedName>
        <fullName evidence="2">Uncharacterized protein</fullName>
    </submittedName>
</protein>
<evidence type="ECO:0000313" key="2">
    <source>
        <dbReference type="EMBL" id="KAF2415378.1"/>
    </source>
</evidence>
<evidence type="ECO:0000256" key="1">
    <source>
        <dbReference type="SAM" id="MobiDB-lite"/>
    </source>
</evidence>
<evidence type="ECO:0000313" key="3">
    <source>
        <dbReference type="Proteomes" id="UP000800235"/>
    </source>
</evidence>
<accession>A0A9P4NDJ1</accession>
<proteinExistence type="predicted"/>
<keyword evidence="3" id="KW-1185">Reference proteome</keyword>
<organism evidence="2 3">
    <name type="scientific">Tothia fuscella</name>
    <dbReference type="NCBI Taxonomy" id="1048955"/>
    <lineage>
        <taxon>Eukaryota</taxon>
        <taxon>Fungi</taxon>
        <taxon>Dikarya</taxon>
        <taxon>Ascomycota</taxon>
        <taxon>Pezizomycotina</taxon>
        <taxon>Dothideomycetes</taxon>
        <taxon>Pleosporomycetidae</taxon>
        <taxon>Venturiales</taxon>
        <taxon>Cylindrosympodiaceae</taxon>
        <taxon>Tothia</taxon>
    </lineage>
</organism>
<reference evidence="2" key="1">
    <citation type="journal article" date="2020" name="Stud. Mycol.">
        <title>101 Dothideomycetes genomes: a test case for predicting lifestyles and emergence of pathogens.</title>
        <authorList>
            <person name="Haridas S."/>
            <person name="Albert R."/>
            <person name="Binder M."/>
            <person name="Bloem J."/>
            <person name="Labutti K."/>
            <person name="Salamov A."/>
            <person name="Andreopoulos B."/>
            <person name="Baker S."/>
            <person name="Barry K."/>
            <person name="Bills G."/>
            <person name="Bluhm B."/>
            <person name="Cannon C."/>
            <person name="Castanera R."/>
            <person name="Culley D."/>
            <person name="Daum C."/>
            <person name="Ezra D."/>
            <person name="Gonzalez J."/>
            <person name="Henrissat B."/>
            <person name="Kuo A."/>
            <person name="Liang C."/>
            <person name="Lipzen A."/>
            <person name="Lutzoni F."/>
            <person name="Magnuson J."/>
            <person name="Mondo S."/>
            <person name="Nolan M."/>
            <person name="Ohm R."/>
            <person name="Pangilinan J."/>
            <person name="Park H.-J."/>
            <person name="Ramirez L."/>
            <person name="Alfaro M."/>
            <person name="Sun H."/>
            <person name="Tritt A."/>
            <person name="Yoshinaga Y."/>
            <person name="Zwiers L.-H."/>
            <person name="Turgeon B."/>
            <person name="Goodwin S."/>
            <person name="Spatafora J."/>
            <person name="Crous P."/>
            <person name="Grigoriev I."/>
        </authorList>
    </citation>
    <scope>NUCLEOTIDE SEQUENCE</scope>
    <source>
        <strain evidence="2">CBS 130266</strain>
    </source>
</reference>
<gene>
    <name evidence="2" type="ORF">EJ08DRAFT_171652</name>
</gene>
<dbReference type="EMBL" id="MU007223">
    <property type="protein sequence ID" value="KAF2415378.1"/>
    <property type="molecule type" value="Genomic_DNA"/>
</dbReference>
<feature type="region of interest" description="Disordered" evidence="1">
    <location>
        <begin position="37"/>
        <end position="58"/>
    </location>
</feature>
<name>A0A9P4NDJ1_9PEZI</name>
<dbReference type="Proteomes" id="UP000800235">
    <property type="component" value="Unassembled WGS sequence"/>
</dbReference>
<sequence length="233" mass="26360">MASTTPWLWDTNRLLYYYWKNDDDCYVYSSGLRVDRSGREIPGDTAELAPDEPRTRPNENVDLHYRSGSNSSDIADLTSSLAATSIRKQGETHSPQEKWAFASLNGTNTEEETNHPQSHRLTQQILRVSGLLMVLLDNKILATVTRHCINHFPPIRGIQLDFRDNSTIIPTNRVQTLVPTHHIHRAPVPRANKYHSSIHSTRDTQASRPTITLLAIYMGRRVLIQPSLATAPT</sequence>
<comment type="caution">
    <text evidence="2">The sequence shown here is derived from an EMBL/GenBank/DDBJ whole genome shotgun (WGS) entry which is preliminary data.</text>
</comment>
<dbReference type="AlphaFoldDB" id="A0A9P4NDJ1"/>